<dbReference type="GO" id="GO:0040029">
    <property type="term" value="P:epigenetic regulation of gene expression"/>
    <property type="evidence" value="ECO:0007669"/>
    <property type="project" value="TreeGrafter"/>
</dbReference>
<sequence length="336" mass="34401">MGSPLLFRHPSSLEHETGAHPEGSGRIEAIEAELAARDWLGWEPREAPAVDLGVLRAVHPDAHIEAVRAVSQRGGGAFDPDTVASAGSYVAALHAAGGACAMAEALLAGDAGAGFCALRPPGHHAEPAQAMGFCLFNNVAVAARHALDSLGARRVFVLDWDVHHGNGTNDIFHASDELLFASIHQSPLYPGTGPLSDTGSGRGEGYTINLPVAPGSGEQSWLALVEHVVAPAAAAFEPDLVLASAGFDAHRADPLATCRLETSSFGELARHARAIADAAGAPVGAVLEGGYDVDALAASVAATLEGLAEGGAPRAVEPDAATERARQAVGRFWALA</sequence>
<dbReference type="CDD" id="cd09992">
    <property type="entry name" value="HDAC_classII"/>
    <property type="match status" value="1"/>
</dbReference>
<dbReference type="PRINTS" id="PR01270">
    <property type="entry name" value="HDASUPER"/>
</dbReference>
<dbReference type="InterPro" id="IPR023801">
    <property type="entry name" value="His_deacetylse_dom"/>
</dbReference>
<organism evidence="4">
    <name type="scientific">uncultured Solirubrobacterales bacterium</name>
    <dbReference type="NCBI Taxonomy" id="768556"/>
    <lineage>
        <taxon>Bacteria</taxon>
        <taxon>Bacillati</taxon>
        <taxon>Actinomycetota</taxon>
        <taxon>Thermoleophilia</taxon>
        <taxon>Solirubrobacterales</taxon>
        <taxon>environmental samples</taxon>
    </lineage>
</organism>
<evidence type="ECO:0000313" key="4">
    <source>
        <dbReference type="EMBL" id="CAA9487088.1"/>
    </source>
</evidence>
<comment type="similarity">
    <text evidence="1">Belongs to the histone deacetylase family.</text>
</comment>
<dbReference type="PANTHER" id="PTHR10625">
    <property type="entry name" value="HISTONE DEACETYLASE HDAC1-RELATED"/>
    <property type="match status" value="1"/>
</dbReference>
<accession>A0A6J4S114</accession>
<evidence type="ECO:0000256" key="1">
    <source>
        <dbReference type="ARBA" id="ARBA00005947"/>
    </source>
</evidence>
<dbReference type="EMBL" id="CADCVU010000048">
    <property type="protein sequence ID" value="CAA9487088.1"/>
    <property type="molecule type" value="Genomic_DNA"/>
</dbReference>
<name>A0A6J4S114_9ACTN</name>
<dbReference type="GO" id="GO:0004407">
    <property type="term" value="F:histone deacetylase activity"/>
    <property type="evidence" value="ECO:0007669"/>
    <property type="project" value="TreeGrafter"/>
</dbReference>
<feature type="region of interest" description="Disordered" evidence="2">
    <location>
        <begin position="1"/>
        <end position="23"/>
    </location>
</feature>
<keyword evidence="4" id="KW-0378">Hydrolase</keyword>
<dbReference type="PANTHER" id="PTHR10625:SF10">
    <property type="entry name" value="HISTONE DEACETYLASE HDAC1"/>
    <property type="match status" value="1"/>
</dbReference>
<protein>
    <submittedName>
        <fullName evidence="4">Acetylspermidine deacetylase Deacetylases, including yeast histone deacetylase and acetoin utilization protein</fullName>
        <ecNumber evidence="4">3.5.1.48</ecNumber>
    </submittedName>
</protein>
<evidence type="ECO:0000256" key="2">
    <source>
        <dbReference type="SAM" id="MobiDB-lite"/>
    </source>
</evidence>
<proteinExistence type="inferred from homology"/>
<gene>
    <name evidence="4" type="ORF">AVDCRST_MAG45-515</name>
</gene>
<dbReference type="Gene3D" id="3.40.800.20">
    <property type="entry name" value="Histone deacetylase domain"/>
    <property type="match status" value="1"/>
</dbReference>
<dbReference type="InterPro" id="IPR037138">
    <property type="entry name" value="His_deacetylse_dom_sf"/>
</dbReference>
<dbReference type="Pfam" id="PF00850">
    <property type="entry name" value="Hist_deacetyl"/>
    <property type="match status" value="1"/>
</dbReference>
<dbReference type="AlphaFoldDB" id="A0A6J4S114"/>
<reference evidence="4" key="1">
    <citation type="submission" date="2020-02" db="EMBL/GenBank/DDBJ databases">
        <authorList>
            <person name="Meier V. D."/>
        </authorList>
    </citation>
    <scope>NUCLEOTIDE SEQUENCE</scope>
    <source>
        <strain evidence="4">AVDCRST_MAG45</strain>
    </source>
</reference>
<feature type="domain" description="Histone deacetylase" evidence="3">
    <location>
        <begin position="20"/>
        <end position="306"/>
    </location>
</feature>
<dbReference type="GO" id="GO:0047611">
    <property type="term" value="F:acetylspermidine deacetylase activity"/>
    <property type="evidence" value="ECO:0007669"/>
    <property type="project" value="UniProtKB-EC"/>
</dbReference>
<dbReference type="InterPro" id="IPR023696">
    <property type="entry name" value="Ureohydrolase_dom_sf"/>
</dbReference>
<feature type="compositionally biased region" description="Basic and acidic residues" evidence="2">
    <location>
        <begin position="11"/>
        <end position="23"/>
    </location>
</feature>
<evidence type="ECO:0000259" key="3">
    <source>
        <dbReference type="Pfam" id="PF00850"/>
    </source>
</evidence>
<dbReference type="SUPFAM" id="SSF52768">
    <property type="entry name" value="Arginase/deacetylase"/>
    <property type="match status" value="1"/>
</dbReference>
<dbReference type="EC" id="3.5.1.48" evidence="4"/>
<dbReference type="InterPro" id="IPR000286">
    <property type="entry name" value="HDACs"/>
</dbReference>